<sequence length="210" mass="23840">MRSLFSPDNAVMQFIAKIFDLVVLNLIFILSCVPVITIGASISALYYVSLKMVREEDPYIWQNFWKSFRQNFKQSTIVWLLFIAISLFLGMDFYIINSQDTVLFAVVRTGLWVICGILFSMFVYIFPVISHFVCTTRQALKNAALMAIAHLPYTFLLLAGHALIVFLCTFSTKTFALVVVLSGLCGFSVFSFTACILFSSIFKKYETEEA</sequence>
<dbReference type="PROSITE" id="PS51257">
    <property type="entry name" value="PROKAR_LIPOPROTEIN"/>
    <property type="match status" value="1"/>
</dbReference>
<protein>
    <submittedName>
        <fullName evidence="2">DUF624 domain-containing protein</fullName>
    </submittedName>
</protein>
<evidence type="ECO:0000313" key="2">
    <source>
        <dbReference type="EMBL" id="TDA22043.1"/>
    </source>
</evidence>
<evidence type="ECO:0000313" key="3">
    <source>
        <dbReference type="Proteomes" id="UP000295710"/>
    </source>
</evidence>
<proteinExistence type="predicted"/>
<keyword evidence="3" id="KW-1185">Reference proteome</keyword>
<evidence type="ECO:0000256" key="1">
    <source>
        <dbReference type="SAM" id="Phobius"/>
    </source>
</evidence>
<keyword evidence="1" id="KW-1133">Transmembrane helix</keyword>
<feature type="transmembrane region" description="Helical" evidence="1">
    <location>
        <begin position="77"/>
        <end position="95"/>
    </location>
</feature>
<dbReference type="EMBL" id="SMMX01000005">
    <property type="protein sequence ID" value="TDA22043.1"/>
    <property type="molecule type" value="Genomic_DNA"/>
</dbReference>
<feature type="transmembrane region" description="Helical" evidence="1">
    <location>
        <begin position="175"/>
        <end position="202"/>
    </location>
</feature>
<feature type="transmembrane region" description="Helical" evidence="1">
    <location>
        <begin position="21"/>
        <end position="48"/>
    </location>
</feature>
<dbReference type="Proteomes" id="UP000295710">
    <property type="component" value="Unassembled WGS sequence"/>
</dbReference>
<dbReference type="AlphaFoldDB" id="A0A4R4FGU5"/>
<gene>
    <name evidence="2" type="ORF">E1963_07245</name>
</gene>
<keyword evidence="1" id="KW-0472">Membrane</keyword>
<dbReference type="Pfam" id="PF04854">
    <property type="entry name" value="DUF624"/>
    <property type="match status" value="1"/>
</dbReference>
<feature type="transmembrane region" description="Helical" evidence="1">
    <location>
        <begin position="102"/>
        <end position="126"/>
    </location>
</feature>
<comment type="caution">
    <text evidence="2">The sequence shown here is derived from an EMBL/GenBank/DDBJ whole genome shotgun (WGS) entry which is preliminary data.</text>
</comment>
<reference evidence="2 3" key="1">
    <citation type="journal article" date="2016" name="Nat. Microbiol.">
        <title>The Mouse Intestinal Bacterial Collection (miBC) provides host-specific insight into cultured diversity and functional potential of the gut microbiota.</title>
        <authorList>
            <person name="Lagkouvardos I."/>
            <person name="Pukall R."/>
            <person name="Abt B."/>
            <person name="Foesel B.U."/>
            <person name="Meier-Kolthoff J.P."/>
            <person name="Kumar N."/>
            <person name="Bresciani A."/>
            <person name="Martinez I."/>
            <person name="Just S."/>
            <person name="Ziegler C."/>
            <person name="Brugiroux S."/>
            <person name="Garzetti D."/>
            <person name="Wenning M."/>
            <person name="Bui T.P."/>
            <person name="Wang J."/>
            <person name="Hugenholtz F."/>
            <person name="Plugge C.M."/>
            <person name="Peterson D.A."/>
            <person name="Hornef M.W."/>
            <person name="Baines J.F."/>
            <person name="Smidt H."/>
            <person name="Walter J."/>
            <person name="Kristiansen K."/>
            <person name="Nielsen H.B."/>
            <person name="Haller D."/>
            <person name="Overmann J."/>
            <person name="Stecher B."/>
            <person name="Clavel T."/>
        </authorList>
    </citation>
    <scope>NUCLEOTIDE SEQUENCE [LARGE SCALE GENOMIC DNA]</scope>
    <source>
        <strain evidence="2 3">DSM 28560</strain>
    </source>
</reference>
<dbReference type="InterPro" id="IPR006938">
    <property type="entry name" value="DUF624"/>
</dbReference>
<keyword evidence="1" id="KW-0812">Transmembrane</keyword>
<accession>A0A4R4FGU5</accession>
<name>A0A4R4FGU5_9FIRM</name>
<organism evidence="2 3">
    <name type="scientific">Extibacter muris</name>
    <dbReference type="NCBI Taxonomy" id="1796622"/>
    <lineage>
        <taxon>Bacteria</taxon>
        <taxon>Bacillati</taxon>
        <taxon>Bacillota</taxon>
        <taxon>Clostridia</taxon>
        <taxon>Lachnospirales</taxon>
        <taxon>Lachnospiraceae</taxon>
        <taxon>Extibacter</taxon>
    </lineage>
</organism>
<dbReference type="RefSeq" id="WP_132276726.1">
    <property type="nucleotide sequence ID" value="NZ_JAOBST010000048.1"/>
</dbReference>
<feature type="transmembrane region" description="Helical" evidence="1">
    <location>
        <begin position="146"/>
        <end position="168"/>
    </location>
</feature>